<comment type="function">
    <text evidence="8">Required for the formation of a threonylcarbamoyl group on adenosine at position 37 (t(6)A37) in tRNAs that read codons beginning with adenine. Is involved in the transfer of the threonylcarbamoyl moiety of threonylcarbamoyl-AMP (TC-AMP) to the N6 group of A37, together with TsaE and TsaB. TsaD likely plays a direct catalytic role in this reaction.</text>
</comment>
<dbReference type="HAMAP" id="MF_01445">
    <property type="entry name" value="TsaD"/>
    <property type="match status" value="1"/>
</dbReference>
<dbReference type="Gene3D" id="3.30.420.40">
    <property type="match status" value="2"/>
</dbReference>
<evidence type="ECO:0000256" key="4">
    <source>
        <dbReference type="ARBA" id="ARBA00022723"/>
    </source>
</evidence>
<feature type="binding site" evidence="8">
    <location>
        <position position="180"/>
    </location>
    <ligand>
        <name>substrate</name>
    </ligand>
</feature>
<feature type="binding site" evidence="8">
    <location>
        <position position="301"/>
    </location>
    <ligand>
        <name>Fe cation</name>
        <dbReference type="ChEBI" id="CHEBI:24875"/>
    </ligand>
</feature>
<comment type="similarity">
    <text evidence="8">Belongs to the KAE1 / TsaD family.</text>
</comment>
<dbReference type="InterPro" id="IPR022450">
    <property type="entry name" value="TsaD"/>
</dbReference>
<evidence type="ECO:0000256" key="1">
    <source>
        <dbReference type="ARBA" id="ARBA00022490"/>
    </source>
</evidence>
<dbReference type="InterPro" id="IPR043129">
    <property type="entry name" value="ATPase_NBD"/>
</dbReference>
<dbReference type="PANTHER" id="PTHR11735:SF6">
    <property type="entry name" value="TRNA N6-ADENOSINE THREONYLCARBAMOYLTRANSFERASE, MITOCHONDRIAL"/>
    <property type="match status" value="1"/>
</dbReference>
<reference evidence="10 11" key="1">
    <citation type="journal article" date="2018" name="Microbiome">
        <title>Fine metagenomic profile of the Mediterranean stratified and mixed water columns revealed by assembly and recruitment.</title>
        <authorList>
            <person name="Haro-Moreno J.M."/>
            <person name="Lopez-Perez M."/>
            <person name="De La Torre J.R."/>
            <person name="Picazo A."/>
            <person name="Camacho A."/>
            <person name="Rodriguez-Valera F."/>
        </authorList>
    </citation>
    <scope>NUCLEOTIDE SEQUENCE [LARGE SCALE GENOMIC DNA]</scope>
    <source>
        <strain evidence="10">MED-G82</strain>
    </source>
</reference>
<evidence type="ECO:0000256" key="6">
    <source>
        <dbReference type="ARBA" id="ARBA00023315"/>
    </source>
</evidence>
<feature type="binding site" evidence="8">
    <location>
        <position position="114"/>
    </location>
    <ligand>
        <name>Fe cation</name>
        <dbReference type="ChEBI" id="CHEBI:24875"/>
    </ligand>
</feature>
<dbReference type="NCBIfam" id="TIGR03723">
    <property type="entry name" value="T6A_TsaD_YgjD"/>
    <property type="match status" value="1"/>
</dbReference>
<dbReference type="EC" id="2.3.1.234" evidence="8"/>
<dbReference type="PRINTS" id="PR00789">
    <property type="entry name" value="OSIALOPTASE"/>
</dbReference>
<keyword evidence="1 8" id="KW-0963">Cytoplasm</keyword>
<dbReference type="InterPro" id="IPR017861">
    <property type="entry name" value="KAE1/TsaD"/>
</dbReference>
<dbReference type="AlphaFoldDB" id="A0A368BZ57"/>
<keyword evidence="4 8" id="KW-0479">Metal-binding</keyword>
<comment type="catalytic activity">
    <reaction evidence="7 8">
        <text>L-threonylcarbamoyladenylate + adenosine(37) in tRNA = N(6)-L-threonylcarbamoyladenosine(37) in tRNA + AMP + H(+)</text>
        <dbReference type="Rhea" id="RHEA:37059"/>
        <dbReference type="Rhea" id="RHEA-COMP:10162"/>
        <dbReference type="Rhea" id="RHEA-COMP:10163"/>
        <dbReference type="ChEBI" id="CHEBI:15378"/>
        <dbReference type="ChEBI" id="CHEBI:73682"/>
        <dbReference type="ChEBI" id="CHEBI:74411"/>
        <dbReference type="ChEBI" id="CHEBI:74418"/>
        <dbReference type="ChEBI" id="CHEBI:456215"/>
        <dbReference type="EC" id="2.3.1.234"/>
    </reaction>
</comment>
<dbReference type="SUPFAM" id="SSF53067">
    <property type="entry name" value="Actin-like ATPase domain"/>
    <property type="match status" value="2"/>
</dbReference>
<dbReference type="CDD" id="cd24133">
    <property type="entry name" value="ASKHA_NBD_TsaD_bac"/>
    <property type="match status" value="1"/>
</dbReference>
<evidence type="ECO:0000313" key="10">
    <source>
        <dbReference type="EMBL" id="RCL42543.1"/>
    </source>
</evidence>
<sequence length="336" mass="36377">MVTLGIETSCDETAIALYDSNSSQIIAEKVYSQIDLHAAYGGVVPELASRDHCAKIINVLDQCMAEFDLKNIDQIAYTAGPGLIGALLIGENLAHGLSISLNKPVVPINHLEAHLHAPKIDQDIHLDFPFITLLVSGGHSMIIKVNKLGDYELLGDTRDDAVGEAFDKVAKLLNLGYPGGPILEKIAMQGDSSSFSFPQPMAHSNDCDMSFSGLKTAVLYAVEKLSTITDKHQADIAASFQESATEILVKKIDFALSKNSVKDIVLAGGVAANKLLRSKMDSLADNKNINLHYPPLRHCTDNAAMVAYLGSLYSEISSYNLVSSVRPRWPLDELKL</sequence>
<evidence type="ECO:0000313" key="11">
    <source>
        <dbReference type="Proteomes" id="UP000253307"/>
    </source>
</evidence>
<evidence type="ECO:0000256" key="8">
    <source>
        <dbReference type="HAMAP-Rule" id="MF_01445"/>
    </source>
</evidence>
<dbReference type="Proteomes" id="UP000253307">
    <property type="component" value="Unassembled WGS sequence"/>
</dbReference>
<accession>A0A368BZ57</accession>
<dbReference type="PANTHER" id="PTHR11735">
    <property type="entry name" value="TRNA N6-ADENOSINE THREONYLCARBAMOYLTRANSFERASE"/>
    <property type="match status" value="1"/>
</dbReference>
<evidence type="ECO:0000256" key="2">
    <source>
        <dbReference type="ARBA" id="ARBA00022679"/>
    </source>
</evidence>
<feature type="binding site" evidence="8">
    <location>
        <position position="110"/>
    </location>
    <ligand>
        <name>Fe cation</name>
        <dbReference type="ChEBI" id="CHEBI:24875"/>
    </ligand>
</feature>
<dbReference type="GO" id="GO:0005737">
    <property type="term" value="C:cytoplasm"/>
    <property type="evidence" value="ECO:0007669"/>
    <property type="project" value="UniProtKB-SubCell"/>
</dbReference>
<dbReference type="EMBL" id="QOPE01000003">
    <property type="protein sequence ID" value="RCL42543.1"/>
    <property type="molecule type" value="Genomic_DNA"/>
</dbReference>
<keyword evidence="3 8" id="KW-0819">tRNA processing</keyword>
<protein>
    <recommendedName>
        <fullName evidence="8">tRNA N6-adenosine threonylcarbamoyltransferase</fullName>
        <ecNumber evidence="8">2.3.1.234</ecNumber>
    </recommendedName>
    <alternativeName>
        <fullName evidence="8">N6-L-threonylcarbamoyladenine synthase</fullName>
        <shortName evidence="8">t(6)A synthase</shortName>
    </alternativeName>
    <alternativeName>
        <fullName evidence="8">t(6)A37 threonylcarbamoyladenosine biosynthesis protein TsaD</fullName>
    </alternativeName>
    <alternativeName>
        <fullName evidence="8">tRNA threonylcarbamoyladenosine biosynthesis protein TsaD</fullName>
    </alternativeName>
</protein>
<dbReference type="Pfam" id="PF00814">
    <property type="entry name" value="TsaD"/>
    <property type="match status" value="1"/>
</dbReference>
<feature type="binding site" evidence="8">
    <location>
        <begin position="134"/>
        <end position="138"/>
    </location>
    <ligand>
        <name>substrate</name>
    </ligand>
</feature>
<comment type="caution">
    <text evidence="10">The sequence shown here is derived from an EMBL/GenBank/DDBJ whole genome shotgun (WGS) entry which is preliminary data.</text>
</comment>
<evidence type="ECO:0000256" key="5">
    <source>
        <dbReference type="ARBA" id="ARBA00023004"/>
    </source>
</evidence>
<comment type="cofactor">
    <cofactor evidence="8">
        <name>Fe(2+)</name>
        <dbReference type="ChEBI" id="CHEBI:29033"/>
    </cofactor>
    <text evidence="8">Binds 1 Fe(2+) ion per subunit.</text>
</comment>
<evidence type="ECO:0000259" key="9">
    <source>
        <dbReference type="Pfam" id="PF00814"/>
    </source>
</evidence>
<dbReference type="GO" id="GO:0005506">
    <property type="term" value="F:iron ion binding"/>
    <property type="evidence" value="ECO:0007669"/>
    <property type="project" value="UniProtKB-UniRule"/>
</dbReference>
<feature type="binding site" evidence="8">
    <location>
        <position position="273"/>
    </location>
    <ligand>
        <name>substrate</name>
    </ligand>
</feature>
<dbReference type="FunFam" id="3.30.420.40:FF:000040">
    <property type="entry name" value="tRNA N6-adenosine threonylcarbamoyltransferase"/>
    <property type="match status" value="1"/>
</dbReference>
<comment type="subcellular location">
    <subcellularLocation>
        <location evidence="8">Cytoplasm</location>
    </subcellularLocation>
</comment>
<dbReference type="InterPro" id="IPR000905">
    <property type="entry name" value="Gcp-like_dom"/>
</dbReference>
<feature type="binding site" evidence="8">
    <location>
        <position position="184"/>
    </location>
    <ligand>
        <name>substrate</name>
    </ligand>
</feature>
<keyword evidence="6 8" id="KW-0012">Acyltransferase</keyword>
<evidence type="ECO:0000256" key="3">
    <source>
        <dbReference type="ARBA" id="ARBA00022694"/>
    </source>
</evidence>
<proteinExistence type="inferred from homology"/>
<dbReference type="NCBIfam" id="TIGR00329">
    <property type="entry name" value="gcp_kae1"/>
    <property type="match status" value="1"/>
</dbReference>
<gene>
    <name evidence="8 10" type="primary">tsaD</name>
    <name evidence="10" type="ORF">DBW96_00670</name>
</gene>
<keyword evidence="5 8" id="KW-0408">Iron</keyword>
<name>A0A368BZ57_9GAMM</name>
<feature type="domain" description="Gcp-like" evidence="9">
    <location>
        <begin position="24"/>
        <end position="308"/>
    </location>
</feature>
<organism evidence="10 11">
    <name type="scientific">SAR86 cluster bacterium</name>
    <dbReference type="NCBI Taxonomy" id="2030880"/>
    <lineage>
        <taxon>Bacteria</taxon>
        <taxon>Pseudomonadati</taxon>
        <taxon>Pseudomonadota</taxon>
        <taxon>Gammaproteobacteria</taxon>
        <taxon>SAR86 cluster</taxon>
    </lineage>
</organism>
<keyword evidence="2 8" id="KW-0808">Transferase</keyword>
<dbReference type="GO" id="GO:0002949">
    <property type="term" value="P:tRNA threonylcarbamoyladenosine modification"/>
    <property type="evidence" value="ECO:0007669"/>
    <property type="project" value="UniProtKB-UniRule"/>
</dbReference>
<dbReference type="GO" id="GO:0061711">
    <property type="term" value="F:tRNA N(6)-L-threonylcarbamoyladenine synthase activity"/>
    <property type="evidence" value="ECO:0007669"/>
    <property type="project" value="UniProtKB-EC"/>
</dbReference>
<feature type="binding site" evidence="8">
    <location>
        <position position="167"/>
    </location>
    <ligand>
        <name>substrate</name>
    </ligand>
</feature>
<evidence type="ECO:0000256" key="7">
    <source>
        <dbReference type="ARBA" id="ARBA00048117"/>
    </source>
</evidence>